<dbReference type="Pfam" id="PF00231">
    <property type="entry name" value="ATP-synt"/>
    <property type="match status" value="1"/>
</dbReference>
<keyword evidence="5 10" id="KW-0375">Hydrogen ion transport</keyword>
<protein>
    <recommendedName>
        <fullName evidence="10">ATP synthase gamma chain</fullName>
    </recommendedName>
    <alternativeName>
        <fullName evidence="10">ATP synthase F1 sector gamma subunit</fullName>
    </alternativeName>
    <alternativeName>
        <fullName evidence="10">F-ATPase gamma subunit</fullName>
    </alternativeName>
</protein>
<comment type="function">
    <text evidence="1 10">Produces ATP from ADP in the presence of a proton gradient across the membrane. The gamma chain is believed to be important in regulating ATPase activity and the flow of protons through the CF(0) complex.</text>
</comment>
<evidence type="ECO:0000256" key="4">
    <source>
        <dbReference type="ARBA" id="ARBA00022448"/>
    </source>
</evidence>
<dbReference type="NCBIfam" id="TIGR01146">
    <property type="entry name" value="ATPsyn_F1gamma"/>
    <property type="match status" value="1"/>
</dbReference>
<evidence type="ECO:0000256" key="10">
    <source>
        <dbReference type="HAMAP-Rule" id="MF_00815"/>
    </source>
</evidence>
<evidence type="ECO:0000256" key="6">
    <source>
        <dbReference type="ARBA" id="ARBA00023065"/>
    </source>
</evidence>
<dbReference type="GO" id="GO:0042777">
    <property type="term" value="P:proton motive force-driven plasma membrane ATP synthesis"/>
    <property type="evidence" value="ECO:0007669"/>
    <property type="project" value="UniProtKB-UniRule"/>
</dbReference>
<evidence type="ECO:0000256" key="3">
    <source>
        <dbReference type="ARBA" id="ARBA00007681"/>
    </source>
</evidence>
<dbReference type="GO" id="GO:0005524">
    <property type="term" value="F:ATP binding"/>
    <property type="evidence" value="ECO:0007669"/>
    <property type="project" value="UniProtKB-UniRule"/>
</dbReference>
<dbReference type="GO" id="GO:0045259">
    <property type="term" value="C:proton-transporting ATP synthase complex"/>
    <property type="evidence" value="ECO:0007669"/>
    <property type="project" value="UniProtKB-KW"/>
</dbReference>
<evidence type="ECO:0000256" key="7">
    <source>
        <dbReference type="ARBA" id="ARBA00023136"/>
    </source>
</evidence>
<dbReference type="PANTHER" id="PTHR11693:SF22">
    <property type="entry name" value="ATP SYNTHASE SUBUNIT GAMMA, MITOCHONDRIAL"/>
    <property type="match status" value="1"/>
</dbReference>
<keyword evidence="9 10" id="KW-0066">ATP synthesis</keyword>
<comment type="caution">
    <text evidence="11">The sequence shown here is derived from an EMBL/GenBank/DDBJ whole genome shotgun (WGS) entry which is preliminary data.</text>
</comment>
<dbReference type="HAMAP" id="MF_00815">
    <property type="entry name" value="ATP_synth_gamma_bact"/>
    <property type="match status" value="1"/>
</dbReference>
<dbReference type="InterPro" id="IPR035968">
    <property type="entry name" value="ATP_synth_F1_ATPase_gsu"/>
</dbReference>
<keyword evidence="7 10" id="KW-0472">Membrane</keyword>
<keyword evidence="4 10" id="KW-0813">Transport</keyword>
<dbReference type="PANTHER" id="PTHR11693">
    <property type="entry name" value="ATP SYNTHASE GAMMA CHAIN"/>
    <property type="match status" value="1"/>
</dbReference>
<dbReference type="AlphaFoldDB" id="A0A0F0CRP6"/>
<dbReference type="GO" id="GO:0046933">
    <property type="term" value="F:proton-transporting ATP synthase activity, rotational mechanism"/>
    <property type="evidence" value="ECO:0007669"/>
    <property type="project" value="UniProtKB-UniRule"/>
</dbReference>
<dbReference type="InterPro" id="IPR000131">
    <property type="entry name" value="ATP_synth_F1_gsu"/>
</dbReference>
<accession>A0A0F0CRP6</accession>
<dbReference type="EMBL" id="JYNY01000032">
    <property type="protein sequence ID" value="KJJ85962.1"/>
    <property type="molecule type" value="Genomic_DNA"/>
</dbReference>
<evidence type="ECO:0000256" key="5">
    <source>
        <dbReference type="ARBA" id="ARBA00022781"/>
    </source>
</evidence>
<evidence type="ECO:0000313" key="12">
    <source>
        <dbReference type="Proteomes" id="UP000033428"/>
    </source>
</evidence>
<name>A0A0F0CRP6_9BACT</name>
<dbReference type="CDD" id="cd12151">
    <property type="entry name" value="F1-ATPase_gamma"/>
    <property type="match status" value="1"/>
</dbReference>
<reference evidence="11 12" key="1">
    <citation type="submission" date="2015-02" db="EMBL/GenBank/DDBJ databases">
        <title>Single-cell genomics of uncultivated deep-branching MTB reveals a conserved set of magnetosome genes.</title>
        <authorList>
            <person name="Kolinko S."/>
            <person name="Richter M."/>
            <person name="Glockner F.O."/>
            <person name="Brachmann A."/>
            <person name="Schuler D."/>
        </authorList>
    </citation>
    <scope>NUCLEOTIDE SEQUENCE [LARGE SCALE GENOMIC DNA]</scope>
    <source>
        <strain evidence="11">SKK-01</strain>
    </source>
</reference>
<dbReference type="SUPFAM" id="SSF52943">
    <property type="entry name" value="ATP synthase (F1-ATPase), gamma subunit"/>
    <property type="match status" value="1"/>
</dbReference>
<comment type="subunit">
    <text evidence="10">F-type ATPases have 2 components, CF(1) - the catalytic core - and CF(0) - the membrane proton channel. CF(1) has five subunits: alpha(3), beta(3), gamma(1), delta(1), epsilon(1). CF(0) has three main subunits: a, b and c.</text>
</comment>
<proteinExistence type="inferred from homology"/>
<sequence>MPQSIQLLKKRIHSVESARKVIRAMEMVSSAKLRRNEEFFNASHRYNEKISEILNNAFSDSMDFNHPLMRENKNTERVLLCVVAGDMGLCGSYNNVVLRTAEDFIKKNGKEEVDIIAIGKKTASYFKRRGYPLTSAILGMNGRLTDNTNRELNQIIIESFLSGKFKEFYMVYTNFSSSLKLKAFVDKILPVKKTSKAPVDIIFESEKDTFLEELVLGFVKSKIRLAILSAFMAEHSNRIFAMKSARDNADELHRILVVDYNKMRQAGITREVIELISSSENLKG</sequence>
<dbReference type="GO" id="GO:0016787">
    <property type="term" value="F:hydrolase activity"/>
    <property type="evidence" value="ECO:0007669"/>
    <property type="project" value="UniProtKB-KW"/>
</dbReference>
<evidence type="ECO:0000313" key="11">
    <source>
        <dbReference type="EMBL" id="KJJ85962.1"/>
    </source>
</evidence>
<comment type="similarity">
    <text evidence="3 10">Belongs to the ATPase gamma chain family.</text>
</comment>
<keyword evidence="6 10" id="KW-0406">Ion transport</keyword>
<keyword evidence="11" id="KW-0378">Hydrolase</keyword>
<keyword evidence="12" id="KW-1185">Reference proteome</keyword>
<evidence type="ECO:0000256" key="8">
    <source>
        <dbReference type="ARBA" id="ARBA00023196"/>
    </source>
</evidence>
<gene>
    <name evidence="10" type="primary">atpG</name>
    <name evidence="11" type="ORF">OMAG_000146</name>
</gene>
<dbReference type="PRINTS" id="PR00126">
    <property type="entry name" value="ATPASEGAMMA"/>
</dbReference>
<dbReference type="Gene3D" id="1.10.287.80">
    <property type="entry name" value="ATP synthase, gamma subunit, helix hairpin domain"/>
    <property type="match status" value="1"/>
</dbReference>
<organism evidence="11 12">
    <name type="scientific">Candidatus Omnitrophus magneticus</name>
    <dbReference type="NCBI Taxonomy" id="1609969"/>
    <lineage>
        <taxon>Bacteria</taxon>
        <taxon>Pseudomonadati</taxon>
        <taxon>Candidatus Omnitrophota</taxon>
        <taxon>Candidatus Omnitrophus</taxon>
    </lineage>
</organism>
<comment type="subcellular location">
    <subcellularLocation>
        <location evidence="10">Cell membrane</location>
        <topology evidence="10">Peripheral membrane protein</topology>
    </subcellularLocation>
    <subcellularLocation>
        <location evidence="2">Membrane</location>
        <topology evidence="2">Peripheral membrane protein</topology>
    </subcellularLocation>
</comment>
<keyword evidence="8 10" id="KW-0139">CF(1)</keyword>
<keyword evidence="10" id="KW-1003">Cell membrane</keyword>
<evidence type="ECO:0000256" key="1">
    <source>
        <dbReference type="ARBA" id="ARBA00003456"/>
    </source>
</evidence>
<evidence type="ECO:0000256" key="9">
    <source>
        <dbReference type="ARBA" id="ARBA00023310"/>
    </source>
</evidence>
<evidence type="ECO:0000256" key="2">
    <source>
        <dbReference type="ARBA" id="ARBA00004170"/>
    </source>
</evidence>
<dbReference type="Gene3D" id="3.40.1380.10">
    <property type="match status" value="1"/>
</dbReference>
<dbReference type="GO" id="GO:0005886">
    <property type="term" value="C:plasma membrane"/>
    <property type="evidence" value="ECO:0007669"/>
    <property type="project" value="UniProtKB-SubCell"/>
</dbReference>
<dbReference type="Proteomes" id="UP000033428">
    <property type="component" value="Unassembled WGS sequence"/>
</dbReference>